<comment type="caution">
    <text evidence="1">The sequence shown here is derived from an EMBL/GenBank/DDBJ whole genome shotgun (WGS) entry which is preliminary data.</text>
</comment>
<dbReference type="Proteomes" id="UP000600080">
    <property type="component" value="Unassembled WGS sequence"/>
</dbReference>
<organism evidence="1 2">
    <name type="scientific">Streptomyces kronopolitis</name>
    <dbReference type="NCBI Taxonomy" id="1612435"/>
    <lineage>
        <taxon>Bacteria</taxon>
        <taxon>Bacillati</taxon>
        <taxon>Actinomycetota</taxon>
        <taxon>Actinomycetes</taxon>
        <taxon>Kitasatosporales</taxon>
        <taxon>Streptomycetaceae</taxon>
        <taxon>Streptomyces</taxon>
    </lineage>
</organism>
<gene>
    <name evidence="1" type="ORF">GCM10012285_64140</name>
</gene>
<reference evidence="2" key="1">
    <citation type="journal article" date="2019" name="Int. J. Syst. Evol. Microbiol.">
        <title>The Global Catalogue of Microorganisms (GCM) 10K type strain sequencing project: providing services to taxonomists for standard genome sequencing and annotation.</title>
        <authorList>
            <consortium name="The Broad Institute Genomics Platform"/>
            <consortium name="The Broad Institute Genome Sequencing Center for Infectious Disease"/>
            <person name="Wu L."/>
            <person name="Ma J."/>
        </authorList>
    </citation>
    <scope>NUCLEOTIDE SEQUENCE [LARGE SCALE GENOMIC DNA]</scope>
    <source>
        <strain evidence="2">CGMCC 4.7323</strain>
    </source>
</reference>
<dbReference type="GeneID" id="301552078"/>
<name>A0ABQ2K3S8_9ACTN</name>
<dbReference type="RefSeq" id="WP_189104106.1">
    <property type="nucleotide sequence ID" value="NZ_BMND01000051.1"/>
</dbReference>
<accession>A0ABQ2K3S8</accession>
<protein>
    <submittedName>
        <fullName evidence="1">Uncharacterized protein</fullName>
    </submittedName>
</protein>
<keyword evidence="2" id="KW-1185">Reference proteome</keyword>
<dbReference type="EMBL" id="BMND01000051">
    <property type="protein sequence ID" value="GGN63285.1"/>
    <property type="molecule type" value="Genomic_DNA"/>
</dbReference>
<sequence>MSEEQDALDCLREAGVLAGIGWAAKSAYARTMQDYDPEAGHGPGWVGYTAHDFLKDRQDRVFSCGRYTVSSPTEASAGMDVVAQGLLPGEYDAMPRIEPGLVTRFNLNSSPGWRFANWRWLQTSFTFGHVDEIPWPQKSPTKQRVAAQPDPDPQPTLFDADPDFAEFVSDLVEAEEDAENLVTLVLAHAVQKEINVRELFLGRSRLNPGGGMAWYWKHDLLDYIPEIVDRKPQPIVPAPRQGSDAVADATVRLRRQKREGDSK</sequence>
<evidence type="ECO:0000313" key="2">
    <source>
        <dbReference type="Proteomes" id="UP000600080"/>
    </source>
</evidence>
<proteinExistence type="predicted"/>
<evidence type="ECO:0000313" key="1">
    <source>
        <dbReference type="EMBL" id="GGN63285.1"/>
    </source>
</evidence>